<dbReference type="Proteomes" id="UP001190926">
    <property type="component" value="Unassembled WGS sequence"/>
</dbReference>
<evidence type="ECO:0000313" key="4">
    <source>
        <dbReference type="Proteomes" id="UP001190926"/>
    </source>
</evidence>
<evidence type="ECO:0000313" key="3">
    <source>
        <dbReference type="EMBL" id="KAH6821801.1"/>
    </source>
</evidence>
<dbReference type="EMBL" id="SDAM02001894">
    <property type="protein sequence ID" value="KAH6821801.1"/>
    <property type="molecule type" value="Genomic_DNA"/>
</dbReference>
<sequence>MAPRKNKKKVSAAAKSTSEEVVSSKRSLRRLKKAFVASESTPEEVVSDKKIVDDKKDGDAKEPIPTPKVRKPCTWLKLDRLNTELGSKSSLKSCDHGKEAKPATQVIEPIDNKRKRNEKGVGKGHDHPEKLNRLNLELGSKSSLHSCEQGKEEKPTAQVRDLKDDKRRRNEKGEGKGHYHPVTNEKHNSRPEKKEKEIINGRHEDTKKMDDESEKELGGLIFMCNAKTKPDCFKYQIMGVPANKKGVVMSIKPGLKFFLYDYDLKVMYGVFEASSTGGMKLEPAAFGGGFPAQVRFIVHKDCLPLPESVFKKAIKDSYDKRTNKFRTELTVKQVRNLIAMFNPTPLLHPNGKSLVQEPSFCPVPSATSLNEESLVRQKYLNGNLDTQGKSIPLHHEKQFSDNHVFHSTGPPRDPLFLTEQEYRNNGLRQGRHLLPATAGDNVSNHWEPMKLDVELKHLLRNPASTSTDSADPFFLGEKEYRTYGLRGPQQVPRKNSYDPYDDEATTSLVNRYLSLPMTTAVPAESYPLAGREPYISDLSHTSHMLSHPARTIPDGDRGFASRSFRDQSVFNQRSYSLNDSCEPSELSRGVSLQRQADLLSAPVSHRYSFAGPSLSHHR</sequence>
<comment type="caution">
    <text evidence="3">The sequence shown here is derived from an EMBL/GenBank/DDBJ whole genome shotgun (WGS) entry which is preliminary data.</text>
</comment>
<dbReference type="PROSITE" id="PS51222">
    <property type="entry name" value="DCD"/>
    <property type="match status" value="1"/>
</dbReference>
<feature type="compositionally biased region" description="Low complexity" evidence="1">
    <location>
        <begin position="11"/>
        <end position="25"/>
    </location>
</feature>
<reference evidence="3 4" key="1">
    <citation type="journal article" date="2021" name="Nat. Commun.">
        <title>Incipient diploidization of the medicinal plant Perilla within 10,000 years.</title>
        <authorList>
            <person name="Zhang Y."/>
            <person name="Shen Q."/>
            <person name="Leng L."/>
            <person name="Zhang D."/>
            <person name="Chen S."/>
            <person name="Shi Y."/>
            <person name="Ning Z."/>
            <person name="Chen S."/>
        </authorList>
    </citation>
    <scope>NUCLEOTIDE SEQUENCE [LARGE SCALE GENOMIC DNA]</scope>
    <source>
        <strain evidence="4">cv. PC099</strain>
    </source>
</reference>
<accession>A0AAD4P0M8</accession>
<name>A0AAD4P0M8_PERFH</name>
<proteinExistence type="predicted"/>
<dbReference type="AlphaFoldDB" id="A0AAD4P0M8"/>
<keyword evidence="4" id="KW-1185">Reference proteome</keyword>
<gene>
    <name evidence="3" type="ORF">C2S53_016813</name>
</gene>
<dbReference type="PANTHER" id="PTHR46444">
    <property type="entry name" value="DCD (DEVELOPMENT AND CELL DEATH) DOMAIN PROTEIN-RELATED"/>
    <property type="match status" value="1"/>
</dbReference>
<protein>
    <recommendedName>
        <fullName evidence="2">DCD domain-containing protein</fullName>
    </recommendedName>
</protein>
<feature type="compositionally biased region" description="Basic and acidic residues" evidence="1">
    <location>
        <begin position="118"/>
        <end position="132"/>
    </location>
</feature>
<dbReference type="InterPro" id="IPR013989">
    <property type="entry name" value="Dev_and_cell_death_domain"/>
</dbReference>
<feature type="region of interest" description="Disordered" evidence="1">
    <location>
        <begin position="1"/>
        <end position="69"/>
    </location>
</feature>
<feature type="compositionally biased region" description="Basic and acidic residues" evidence="1">
    <location>
        <begin position="148"/>
        <end position="210"/>
    </location>
</feature>
<dbReference type="PANTHER" id="PTHR46444:SF3">
    <property type="entry name" value="DCD (DEVELOPMENT AND CELL DEATH) DOMAIN PROTEIN"/>
    <property type="match status" value="1"/>
</dbReference>
<organism evidence="3 4">
    <name type="scientific">Perilla frutescens var. hirtella</name>
    <name type="common">Perilla citriodora</name>
    <name type="synonym">Perilla setoyensis</name>
    <dbReference type="NCBI Taxonomy" id="608512"/>
    <lineage>
        <taxon>Eukaryota</taxon>
        <taxon>Viridiplantae</taxon>
        <taxon>Streptophyta</taxon>
        <taxon>Embryophyta</taxon>
        <taxon>Tracheophyta</taxon>
        <taxon>Spermatophyta</taxon>
        <taxon>Magnoliopsida</taxon>
        <taxon>eudicotyledons</taxon>
        <taxon>Gunneridae</taxon>
        <taxon>Pentapetalae</taxon>
        <taxon>asterids</taxon>
        <taxon>lamiids</taxon>
        <taxon>Lamiales</taxon>
        <taxon>Lamiaceae</taxon>
        <taxon>Nepetoideae</taxon>
        <taxon>Elsholtzieae</taxon>
        <taxon>Perilla</taxon>
    </lineage>
</organism>
<evidence type="ECO:0000259" key="2">
    <source>
        <dbReference type="PROSITE" id="PS51222"/>
    </source>
</evidence>
<dbReference type="SMART" id="SM00767">
    <property type="entry name" value="DCD"/>
    <property type="match status" value="1"/>
</dbReference>
<feature type="compositionally biased region" description="Basic residues" evidence="1">
    <location>
        <begin position="1"/>
        <end position="10"/>
    </location>
</feature>
<feature type="domain" description="DCD" evidence="2">
    <location>
        <begin position="215"/>
        <end position="343"/>
    </location>
</feature>
<feature type="compositionally biased region" description="Basic and acidic residues" evidence="1">
    <location>
        <begin position="46"/>
        <end position="62"/>
    </location>
</feature>
<feature type="region of interest" description="Disordered" evidence="1">
    <location>
        <begin position="86"/>
        <end position="212"/>
    </location>
</feature>
<evidence type="ECO:0000256" key="1">
    <source>
        <dbReference type="SAM" id="MobiDB-lite"/>
    </source>
</evidence>
<dbReference type="Pfam" id="PF10539">
    <property type="entry name" value="Dev_Cell_Death"/>
    <property type="match status" value="1"/>
</dbReference>